<evidence type="ECO:0000313" key="1">
    <source>
        <dbReference type="EMBL" id="KPH61930.1"/>
    </source>
</evidence>
<dbReference type="OrthoDB" id="6291772at2"/>
<protein>
    <recommendedName>
        <fullName evidence="3">Orphan protein</fullName>
    </recommendedName>
</protein>
<reference evidence="1 2" key="1">
    <citation type="submission" date="2015-08" db="EMBL/GenBank/DDBJ databases">
        <title>Draft Genome Sequence of Pseudoalteromonas porphyrae UCD-SED14.</title>
        <authorList>
            <person name="Coil D.A."/>
            <person name="Jospin G."/>
            <person name="Lee R.D."/>
            <person name="Eisen J.A."/>
        </authorList>
    </citation>
    <scope>NUCLEOTIDE SEQUENCE [LARGE SCALE GENOMIC DNA]</scope>
    <source>
        <strain evidence="1 2">UCD-SED14</strain>
    </source>
</reference>
<accession>A0A0N1EJ61</accession>
<dbReference type="Proteomes" id="UP000037848">
    <property type="component" value="Unassembled WGS sequence"/>
</dbReference>
<comment type="caution">
    <text evidence="1">The sequence shown here is derived from an EMBL/GenBank/DDBJ whole genome shotgun (WGS) entry which is preliminary data.</text>
</comment>
<organism evidence="1 2">
    <name type="scientific">Pseudoalteromonas porphyrae</name>
    <dbReference type="NCBI Taxonomy" id="187330"/>
    <lineage>
        <taxon>Bacteria</taxon>
        <taxon>Pseudomonadati</taxon>
        <taxon>Pseudomonadota</taxon>
        <taxon>Gammaproteobacteria</taxon>
        <taxon>Alteromonadales</taxon>
        <taxon>Pseudoalteromonadaceae</taxon>
        <taxon>Pseudoalteromonas</taxon>
    </lineage>
</organism>
<dbReference type="STRING" id="187330.AMS58_06530"/>
<keyword evidence="2" id="KW-1185">Reference proteome</keyword>
<gene>
    <name evidence="1" type="ORF">ADS77_13330</name>
</gene>
<dbReference type="AlphaFoldDB" id="A0A0N1EJ61"/>
<name>A0A0N1EJ61_9GAMM</name>
<evidence type="ECO:0000313" key="2">
    <source>
        <dbReference type="Proteomes" id="UP000037848"/>
    </source>
</evidence>
<evidence type="ECO:0008006" key="3">
    <source>
        <dbReference type="Google" id="ProtNLM"/>
    </source>
</evidence>
<dbReference type="PROSITE" id="PS51257">
    <property type="entry name" value="PROKAR_LIPOPROTEIN"/>
    <property type="match status" value="1"/>
</dbReference>
<sequence length="170" mass="19268">MGVRFKTILMVYITVLGLAGCELIKPSVNNNEQAIKVVEPNPKPRPKSEPMYPPAEVVIGWHAKACGGFKATDTKAVYIGAAAIERYFDFSCKNNSLEPTKVLAKLLQLDQAFYWPDDIKQYLWLQKQQIKQQISAQEAQQALNDKMQKTMSSLATIEQQLLLREETKEH</sequence>
<proteinExistence type="predicted"/>
<dbReference type="RefSeq" id="WP_054454878.1">
    <property type="nucleotide sequence ID" value="NZ_LHPH01000015.1"/>
</dbReference>
<dbReference type="EMBL" id="LHPH01000015">
    <property type="protein sequence ID" value="KPH61930.1"/>
    <property type="molecule type" value="Genomic_DNA"/>
</dbReference>
<dbReference type="PATRIC" id="fig|187330.3.peg.1093"/>